<proteinExistence type="predicted"/>
<reference evidence="2 3" key="1">
    <citation type="journal article" date="2014" name="Genome Announc.">
        <title>Genome sequence of the basidiomycetous fungus Pseudozyma aphidis DSM70725, an efficient producer of biosurfactant mannosylerythritol lipids.</title>
        <authorList>
            <person name="Lorenz S."/>
            <person name="Guenther M."/>
            <person name="Grumaz C."/>
            <person name="Rupp S."/>
            <person name="Zibek S."/>
            <person name="Sohn K."/>
        </authorList>
    </citation>
    <scope>NUCLEOTIDE SEQUENCE [LARGE SCALE GENOMIC DNA]</scope>
    <source>
        <strain evidence="3">ATCC 32657 / CBS 517.83 / DSM 70725 / JCM 10318 / NBRC 10182 / NRRL Y-7954 / St-0401</strain>
    </source>
</reference>
<sequence>MSNLSICGIVRFRTRWALNPFSVPAPPSMDGRASSASSLPGPQASSLNTATNNLDDPIRASETMVRPQLGAF</sequence>
<gene>
    <name evidence="2" type="ORF">PaG_00347</name>
</gene>
<evidence type="ECO:0000313" key="3">
    <source>
        <dbReference type="Proteomes" id="UP000019462"/>
    </source>
</evidence>
<protein>
    <submittedName>
        <fullName evidence="2">Uncharacterized protein</fullName>
    </submittedName>
</protein>
<dbReference type="Proteomes" id="UP000019462">
    <property type="component" value="Unassembled WGS sequence"/>
</dbReference>
<accession>W3VWY3</accession>
<feature type="region of interest" description="Disordered" evidence="1">
    <location>
        <begin position="23"/>
        <end position="72"/>
    </location>
</feature>
<dbReference type="AlphaFoldDB" id="W3VWY3"/>
<name>W3VWY3_MOEAP</name>
<feature type="compositionally biased region" description="Polar residues" evidence="1">
    <location>
        <begin position="34"/>
        <end position="54"/>
    </location>
</feature>
<dbReference type="EMBL" id="AWNI01000002">
    <property type="protein sequence ID" value="ETS65271.1"/>
    <property type="molecule type" value="Genomic_DNA"/>
</dbReference>
<comment type="caution">
    <text evidence="2">The sequence shown here is derived from an EMBL/GenBank/DDBJ whole genome shotgun (WGS) entry which is preliminary data.</text>
</comment>
<dbReference type="HOGENOM" id="CLU_2723265_0_0_1"/>
<evidence type="ECO:0000256" key="1">
    <source>
        <dbReference type="SAM" id="MobiDB-lite"/>
    </source>
</evidence>
<organism evidence="2 3">
    <name type="scientific">Moesziomyces aphidis</name>
    <name type="common">Pseudozyma aphidis</name>
    <dbReference type="NCBI Taxonomy" id="84754"/>
    <lineage>
        <taxon>Eukaryota</taxon>
        <taxon>Fungi</taxon>
        <taxon>Dikarya</taxon>
        <taxon>Basidiomycota</taxon>
        <taxon>Ustilaginomycotina</taxon>
        <taxon>Ustilaginomycetes</taxon>
        <taxon>Ustilaginales</taxon>
        <taxon>Ustilaginaceae</taxon>
        <taxon>Moesziomyces</taxon>
    </lineage>
</organism>
<evidence type="ECO:0000313" key="2">
    <source>
        <dbReference type="EMBL" id="ETS65271.1"/>
    </source>
</evidence>
<keyword evidence="3" id="KW-1185">Reference proteome</keyword>